<dbReference type="GO" id="GO:0000786">
    <property type="term" value="C:nucleosome"/>
    <property type="evidence" value="ECO:0007669"/>
    <property type="project" value="InterPro"/>
</dbReference>
<dbReference type="SMART" id="SM00428">
    <property type="entry name" value="H3"/>
    <property type="match status" value="1"/>
</dbReference>
<name>A0A9K3GMZ6_9EUKA</name>
<dbReference type="OrthoDB" id="2012328at2759"/>
<dbReference type="SUPFAM" id="SSF47113">
    <property type="entry name" value="Histone-fold"/>
    <property type="match status" value="1"/>
</dbReference>
<comment type="caution">
    <text evidence="4">The sequence shown here is derived from an EMBL/GenBank/DDBJ whole genome shotgun (WGS) entry which is preliminary data.</text>
</comment>
<dbReference type="Proteomes" id="UP000265618">
    <property type="component" value="Unassembled WGS sequence"/>
</dbReference>
<comment type="similarity">
    <text evidence="1">Belongs to the histone H3 family.</text>
</comment>
<accession>A0A9K3GMZ6</accession>
<dbReference type="PRINTS" id="PR00622">
    <property type="entry name" value="HISTONEH3"/>
</dbReference>
<dbReference type="InterPro" id="IPR000164">
    <property type="entry name" value="Histone_H3/CENP-A"/>
</dbReference>
<dbReference type="CDD" id="cd22911">
    <property type="entry name" value="HFD_H3"/>
    <property type="match status" value="1"/>
</dbReference>
<dbReference type="GO" id="GO:0030527">
    <property type="term" value="F:structural constituent of chromatin"/>
    <property type="evidence" value="ECO:0007669"/>
    <property type="project" value="InterPro"/>
</dbReference>
<evidence type="ECO:0000259" key="3">
    <source>
        <dbReference type="Pfam" id="PF00125"/>
    </source>
</evidence>
<evidence type="ECO:0000313" key="5">
    <source>
        <dbReference type="Proteomes" id="UP000265618"/>
    </source>
</evidence>
<reference evidence="4 5" key="1">
    <citation type="journal article" date="2018" name="PLoS ONE">
        <title>The draft genome of Kipferlia bialata reveals reductive genome evolution in fornicate parasites.</title>
        <authorList>
            <person name="Tanifuji G."/>
            <person name="Takabayashi S."/>
            <person name="Kume K."/>
            <person name="Takagi M."/>
            <person name="Nakayama T."/>
            <person name="Kamikawa R."/>
            <person name="Inagaki Y."/>
            <person name="Hashimoto T."/>
        </authorList>
    </citation>
    <scope>NUCLEOTIDE SEQUENCE [LARGE SCALE GENOMIC DNA]</scope>
    <source>
        <strain evidence="4">NY0173</strain>
    </source>
</reference>
<organism evidence="4 5">
    <name type="scientific">Kipferlia bialata</name>
    <dbReference type="NCBI Taxonomy" id="797122"/>
    <lineage>
        <taxon>Eukaryota</taxon>
        <taxon>Metamonada</taxon>
        <taxon>Carpediemonas-like organisms</taxon>
        <taxon>Kipferlia</taxon>
    </lineage>
</organism>
<dbReference type="InterPro" id="IPR007125">
    <property type="entry name" value="H2A/H2B/H3"/>
</dbReference>
<dbReference type="Pfam" id="PF00125">
    <property type="entry name" value="Histone"/>
    <property type="match status" value="1"/>
</dbReference>
<dbReference type="PANTHER" id="PTHR11426">
    <property type="entry name" value="HISTONE H3"/>
    <property type="match status" value="1"/>
</dbReference>
<feature type="non-terminal residue" evidence="4">
    <location>
        <position position="1"/>
    </location>
</feature>
<feature type="compositionally biased region" description="Basic residues" evidence="2">
    <location>
        <begin position="1"/>
        <end position="11"/>
    </location>
</feature>
<dbReference type="Gene3D" id="1.10.20.10">
    <property type="entry name" value="Histone, subunit A"/>
    <property type="match status" value="1"/>
</dbReference>
<dbReference type="AlphaFoldDB" id="A0A9K3GMZ6"/>
<dbReference type="GO" id="GO:0046982">
    <property type="term" value="F:protein heterodimerization activity"/>
    <property type="evidence" value="ECO:0007669"/>
    <property type="project" value="InterPro"/>
</dbReference>
<feature type="region of interest" description="Disordered" evidence="2">
    <location>
        <begin position="1"/>
        <end position="47"/>
    </location>
</feature>
<proteinExistence type="inferred from homology"/>
<evidence type="ECO:0000256" key="2">
    <source>
        <dbReference type="SAM" id="MobiDB-lite"/>
    </source>
</evidence>
<evidence type="ECO:0000313" key="4">
    <source>
        <dbReference type="EMBL" id="GIQ88678.1"/>
    </source>
</evidence>
<dbReference type="EMBL" id="BDIP01004288">
    <property type="protein sequence ID" value="GIQ88678.1"/>
    <property type="molecule type" value="Genomic_DNA"/>
</dbReference>
<dbReference type="InterPro" id="IPR009072">
    <property type="entry name" value="Histone-fold"/>
</dbReference>
<feature type="domain" description="Core Histone H2A/H2B/H3" evidence="3">
    <location>
        <begin position="47"/>
        <end position="125"/>
    </location>
</feature>
<gene>
    <name evidence="4" type="ORF">KIPB_010984</name>
</gene>
<protein>
    <submittedName>
        <fullName evidence="4">Histone H3/CENP-A</fullName>
    </submittedName>
</protein>
<dbReference type="GO" id="GO:0003677">
    <property type="term" value="F:DNA binding"/>
    <property type="evidence" value="ECO:0007669"/>
    <property type="project" value="InterPro"/>
</dbReference>
<evidence type="ECO:0000256" key="1">
    <source>
        <dbReference type="ARBA" id="ARBA00010343"/>
    </source>
</evidence>
<sequence length="125" mass="14056">MARTKHLKSKQTSRGFASKVPRKSLKSVKNMGGPPSDPNRKKRRFRPGTVALRDIRRLQSSTEMLLPRAPFVRLVKSVINKYEPGFRLAGDAIDCLQEASEAYLCKLFNLSMLAAVHAKRVTLMS</sequence>
<keyword evidence="5" id="KW-1185">Reference proteome</keyword>